<keyword evidence="2" id="KW-1185">Reference proteome</keyword>
<geneLocation type="plasmid" evidence="2">
    <name>pfvar_27725</name>
</geneLocation>
<gene>
    <name evidence="1" type="ORF">C4N18_15285</name>
</gene>
<sequence length="87" mass="9774">MKYGLMLDEVELKYINKILNNSVDTEGLKEKKIALDILEKIASLKSISTFRSKEYVTSSECFAEGITGNCGIECKYYGFEGCDAENE</sequence>
<keyword evidence="1" id="KW-0614">Plasmid</keyword>
<dbReference type="RefSeq" id="WP_005950153.1">
    <property type="nucleotide sequence ID" value="NZ_CP028104.1"/>
</dbReference>
<dbReference type="EMBL" id="CP028104">
    <property type="protein sequence ID" value="AVQ32609.1"/>
    <property type="molecule type" value="Genomic_DNA"/>
</dbReference>
<name>A0ABM6U870_FUSVA</name>
<protein>
    <submittedName>
        <fullName evidence="1">Uncharacterized protein</fullName>
    </submittedName>
</protein>
<reference evidence="2" key="1">
    <citation type="journal article" date="2018" name="MSphere">
        <title>Fusobacterium Genomics Using MinION and Illumina Sequencing Enables Genome Completion and Correction.</title>
        <authorList>
            <person name="Todd S.M."/>
            <person name="Settlage R.E."/>
            <person name="Lahmers K.K."/>
            <person name="Slade D.J."/>
        </authorList>
    </citation>
    <scope>NUCLEOTIDE SEQUENCE [LARGE SCALE GENOMIC DNA]</scope>
    <source>
        <strain evidence="2">ATCC 27725</strain>
    </source>
</reference>
<evidence type="ECO:0000313" key="2">
    <source>
        <dbReference type="Proteomes" id="UP000241238"/>
    </source>
</evidence>
<accession>A0ABM6U870</accession>
<dbReference type="GeneID" id="77469370"/>
<dbReference type="Proteomes" id="UP000241238">
    <property type="component" value="Plasmid pFvar_27725"/>
</dbReference>
<proteinExistence type="predicted"/>
<organism evidence="1 2">
    <name type="scientific">Fusobacterium varium ATCC 27725</name>
    <dbReference type="NCBI Taxonomy" id="469618"/>
    <lineage>
        <taxon>Bacteria</taxon>
        <taxon>Fusobacteriati</taxon>
        <taxon>Fusobacteriota</taxon>
        <taxon>Fusobacteriia</taxon>
        <taxon>Fusobacteriales</taxon>
        <taxon>Fusobacteriaceae</taxon>
        <taxon>Fusobacterium</taxon>
    </lineage>
</organism>
<evidence type="ECO:0000313" key="1">
    <source>
        <dbReference type="EMBL" id="AVQ32609.1"/>
    </source>
</evidence>